<evidence type="ECO:0000313" key="3">
    <source>
        <dbReference type="Proteomes" id="UP000293952"/>
    </source>
</evidence>
<dbReference type="EMBL" id="SETE01000004">
    <property type="protein sequence ID" value="RYM33325.1"/>
    <property type="molecule type" value="Genomic_DNA"/>
</dbReference>
<dbReference type="Gene3D" id="3.50.50.60">
    <property type="entry name" value="FAD/NAD(P)-binding domain"/>
    <property type="match status" value="1"/>
</dbReference>
<reference evidence="2 3" key="1">
    <citation type="submission" date="2019-02" db="EMBL/GenBank/DDBJ databases">
        <title>Genome sequence of the sea-ice species Brumimicrobium glaciale.</title>
        <authorList>
            <person name="Bowman J.P."/>
        </authorList>
    </citation>
    <scope>NUCLEOTIDE SEQUENCE [LARGE SCALE GENOMIC DNA]</scope>
    <source>
        <strain evidence="2 3">IC156</strain>
    </source>
</reference>
<name>A0A4Q4KJG3_9FLAO</name>
<dbReference type="Pfam" id="PF01593">
    <property type="entry name" value="Amino_oxidase"/>
    <property type="match status" value="1"/>
</dbReference>
<dbReference type="OrthoDB" id="9767561at2"/>
<protein>
    <submittedName>
        <fullName evidence="2">NAD(P)/FAD-dependent oxidoreductase</fullName>
    </submittedName>
</protein>
<proteinExistence type="predicted"/>
<dbReference type="Proteomes" id="UP000293952">
    <property type="component" value="Unassembled WGS sequence"/>
</dbReference>
<dbReference type="PANTHER" id="PTHR42841">
    <property type="entry name" value="AMINE OXIDASE"/>
    <property type="match status" value="1"/>
</dbReference>
<dbReference type="Gene3D" id="3.90.660.50">
    <property type="match status" value="1"/>
</dbReference>
<gene>
    <name evidence="2" type="ORF">ERX46_10295</name>
</gene>
<dbReference type="InterPro" id="IPR002937">
    <property type="entry name" value="Amino_oxidase"/>
</dbReference>
<feature type="domain" description="Amine oxidase" evidence="1">
    <location>
        <begin position="15"/>
        <end position="343"/>
    </location>
</feature>
<evidence type="ECO:0000259" key="1">
    <source>
        <dbReference type="Pfam" id="PF01593"/>
    </source>
</evidence>
<dbReference type="PRINTS" id="PR00419">
    <property type="entry name" value="ADXRDTASE"/>
</dbReference>
<dbReference type="AlphaFoldDB" id="A0A4Q4KJG3"/>
<organism evidence="2 3">
    <name type="scientific">Brumimicrobium glaciale</name>
    <dbReference type="NCBI Taxonomy" id="200475"/>
    <lineage>
        <taxon>Bacteria</taxon>
        <taxon>Pseudomonadati</taxon>
        <taxon>Bacteroidota</taxon>
        <taxon>Flavobacteriia</taxon>
        <taxon>Flavobacteriales</taxon>
        <taxon>Crocinitomicaceae</taxon>
        <taxon>Brumimicrobium</taxon>
    </lineage>
</organism>
<dbReference type="InterPro" id="IPR036188">
    <property type="entry name" value="FAD/NAD-bd_sf"/>
</dbReference>
<keyword evidence="3" id="KW-1185">Reference proteome</keyword>
<comment type="caution">
    <text evidence="2">The sequence shown here is derived from an EMBL/GenBank/DDBJ whole genome shotgun (WGS) entry which is preliminary data.</text>
</comment>
<accession>A0A4Q4KJG3</accession>
<dbReference type="GO" id="GO:0016491">
    <property type="term" value="F:oxidoreductase activity"/>
    <property type="evidence" value="ECO:0007669"/>
    <property type="project" value="InterPro"/>
</dbReference>
<evidence type="ECO:0000313" key="2">
    <source>
        <dbReference type="EMBL" id="RYM33325.1"/>
    </source>
</evidence>
<sequence length="408" mass="46343">MVMKHTKVGIIGAGLTGLIAAKALSSKGVEVSVFEKLSQPGGRMRTENIDGWKLDVGFQVLLTAYPYLKKHVEFSKLNTFTVEAAATIFRDGKTTAVGDPFRTKNILFKTMFSDIGSIKDKWLIFQLKRYVDKRSIDYIFDERNRTTIEFLQEFGFSQQIIDRFFKPFFGGIFLENQLTTSSRMFLFVFKMFSKGNAVIPKAGISAVARLLEAKSINAKFNYNCEITKVDQETIHFKNGEKQSFDYVINTIPNYGKRKDLDQWQNCYNLYFEHSAPAIIKQARIGLNANENRLINNIFYPSVHQSPQDKKGKSLISVTVLNSNGLKEIQIIEKVIQELRADFNIKDARLIKMYEIPYALPKLDGPVNTISFDQSTKTFEVGDFLMNGSQNAACKIGEMVAERILEDLG</sequence>
<dbReference type="SUPFAM" id="SSF51905">
    <property type="entry name" value="FAD/NAD(P)-binding domain"/>
    <property type="match status" value="1"/>
</dbReference>